<comment type="caution">
    <text evidence="1">The sequence shown here is derived from an EMBL/GenBank/DDBJ whole genome shotgun (WGS) entry which is preliminary data.</text>
</comment>
<dbReference type="EMBL" id="NPKI01000043">
    <property type="protein sequence ID" value="PAP98618.1"/>
    <property type="molecule type" value="Genomic_DNA"/>
</dbReference>
<protein>
    <submittedName>
        <fullName evidence="1">Uncharacterized protein</fullName>
    </submittedName>
</protein>
<accession>A0AB36R2V1</accession>
<dbReference type="RefSeq" id="WP_158302674.1">
    <property type="nucleotide sequence ID" value="NZ_CP088152.1"/>
</dbReference>
<dbReference type="AlphaFoldDB" id="A0AB36R2V1"/>
<organism evidence="1 2">
    <name type="scientific">Mesorhizobium mediterraneum</name>
    <dbReference type="NCBI Taxonomy" id="43617"/>
    <lineage>
        <taxon>Bacteria</taxon>
        <taxon>Pseudomonadati</taxon>
        <taxon>Pseudomonadota</taxon>
        <taxon>Alphaproteobacteria</taxon>
        <taxon>Hyphomicrobiales</taxon>
        <taxon>Phyllobacteriaceae</taxon>
        <taxon>Mesorhizobium</taxon>
    </lineage>
</organism>
<dbReference type="Proteomes" id="UP000216215">
    <property type="component" value="Unassembled WGS sequence"/>
</dbReference>
<reference evidence="2" key="1">
    <citation type="submission" date="2017-08" db="EMBL/GenBank/DDBJ databases">
        <title>Mesorhizobium wenxinae sp. nov., a novel rhizobial species isolated from root nodules of chickpea (Cicer arietinum L.).</title>
        <authorList>
            <person name="Zhang J."/>
        </authorList>
    </citation>
    <scope>NUCLEOTIDE SEQUENCE [LARGE SCALE GENOMIC DNA]</scope>
    <source>
        <strain evidence="2">USDA 3392</strain>
    </source>
</reference>
<name>A0AB36R2V1_9HYPH</name>
<dbReference type="SUPFAM" id="SSF55073">
    <property type="entry name" value="Nucleotide cyclase"/>
    <property type="match status" value="1"/>
</dbReference>
<proteinExistence type="predicted"/>
<sequence>MSFIDVLGFRNLLETRHAYDIRDVLLQLREFTAPVEELPIRRVKEPRLLSRAFADSVSDAVVRVRVFDTQYNDGAFFHELLDLLHAQVECIGHGVVIRAGVAVGKAHVGLDGKGPVFGPAMVRAYEIETDEAVHPRILVDEAAYQSFLDDARLRQQDHDLEEELRHVDRLLRVDADGKRFIDYLGASESEFDDPAGYFVFLERHAELVRGKLAATSGRVREKFEWLAGYHNSIVDEIIAQFGRRSAEAVMAEYDLDPMSFLRGLVVSS</sequence>
<dbReference type="InterPro" id="IPR029787">
    <property type="entry name" value="Nucleotide_cyclase"/>
</dbReference>
<keyword evidence="2" id="KW-1185">Reference proteome</keyword>
<gene>
    <name evidence="1" type="ORF">CIT25_29410</name>
</gene>
<evidence type="ECO:0000313" key="1">
    <source>
        <dbReference type="EMBL" id="PAP98618.1"/>
    </source>
</evidence>
<evidence type="ECO:0000313" key="2">
    <source>
        <dbReference type="Proteomes" id="UP000216215"/>
    </source>
</evidence>